<evidence type="ECO:0000313" key="2">
    <source>
        <dbReference type="Proteomes" id="UP000652761"/>
    </source>
</evidence>
<proteinExistence type="predicted"/>
<dbReference type="EMBL" id="NMUH01000404">
    <property type="protein sequence ID" value="MQL78511.1"/>
    <property type="molecule type" value="Genomic_DNA"/>
</dbReference>
<keyword evidence="2" id="KW-1185">Reference proteome</keyword>
<dbReference type="AlphaFoldDB" id="A0A843U4R1"/>
<organism evidence="1 2">
    <name type="scientific">Colocasia esculenta</name>
    <name type="common">Wild taro</name>
    <name type="synonym">Arum esculentum</name>
    <dbReference type="NCBI Taxonomy" id="4460"/>
    <lineage>
        <taxon>Eukaryota</taxon>
        <taxon>Viridiplantae</taxon>
        <taxon>Streptophyta</taxon>
        <taxon>Embryophyta</taxon>
        <taxon>Tracheophyta</taxon>
        <taxon>Spermatophyta</taxon>
        <taxon>Magnoliopsida</taxon>
        <taxon>Liliopsida</taxon>
        <taxon>Araceae</taxon>
        <taxon>Aroideae</taxon>
        <taxon>Colocasieae</taxon>
        <taxon>Colocasia</taxon>
    </lineage>
</organism>
<reference evidence="1" key="1">
    <citation type="submission" date="2017-07" db="EMBL/GenBank/DDBJ databases">
        <title>Taro Niue Genome Assembly and Annotation.</title>
        <authorList>
            <person name="Atibalentja N."/>
            <person name="Keating K."/>
            <person name="Fields C.J."/>
        </authorList>
    </citation>
    <scope>NUCLEOTIDE SEQUENCE</scope>
    <source>
        <strain evidence="1">Niue_2</strain>
        <tissue evidence="1">Leaf</tissue>
    </source>
</reference>
<dbReference type="Proteomes" id="UP000652761">
    <property type="component" value="Unassembled WGS sequence"/>
</dbReference>
<protein>
    <submittedName>
        <fullName evidence="1">Uncharacterized protein</fullName>
    </submittedName>
</protein>
<comment type="caution">
    <text evidence="1">The sequence shown here is derived from an EMBL/GenBank/DDBJ whole genome shotgun (WGS) entry which is preliminary data.</text>
</comment>
<evidence type="ECO:0000313" key="1">
    <source>
        <dbReference type="EMBL" id="MQL78511.1"/>
    </source>
</evidence>
<name>A0A843U4R1_COLES</name>
<sequence>MSTTAVLPSLSLTTAVKRPAVVCSLSNNPSPSSVNPPRLIRNRPVFAAPTTLTAAVSKPLFSPLSSPCT</sequence>
<gene>
    <name evidence="1" type="ORF">Taro_010946</name>
</gene>
<accession>A0A843U4R1</accession>